<evidence type="ECO:0000256" key="3">
    <source>
        <dbReference type="ARBA" id="ARBA00022475"/>
    </source>
</evidence>
<feature type="transmembrane region" description="Helical" evidence="7">
    <location>
        <begin position="74"/>
        <end position="101"/>
    </location>
</feature>
<comment type="caution">
    <text evidence="8">The sequence shown here is derived from an EMBL/GenBank/DDBJ whole genome shotgun (WGS) entry which is preliminary data.</text>
</comment>
<accession>A0A0J1FUY6</accession>
<dbReference type="Pfam" id="PF02417">
    <property type="entry name" value="Chromate_transp"/>
    <property type="match status" value="1"/>
</dbReference>
<evidence type="ECO:0000256" key="7">
    <source>
        <dbReference type="SAM" id="Phobius"/>
    </source>
</evidence>
<dbReference type="InterPro" id="IPR052518">
    <property type="entry name" value="CHR_Transporter"/>
</dbReference>
<evidence type="ECO:0000313" key="9">
    <source>
        <dbReference type="Proteomes" id="UP000036356"/>
    </source>
</evidence>
<keyword evidence="4 7" id="KW-0812">Transmembrane</keyword>
<dbReference type="EMBL" id="LDZY01000002">
    <property type="protein sequence ID" value="KLU67255.1"/>
    <property type="molecule type" value="Genomic_DNA"/>
</dbReference>
<dbReference type="RefSeq" id="WP_047808421.1">
    <property type="nucleotide sequence ID" value="NZ_LDZY01000002.1"/>
</dbReference>
<dbReference type="AlphaFoldDB" id="A0A0J1FUY6"/>
<feature type="transmembrane region" description="Helical" evidence="7">
    <location>
        <begin position="48"/>
        <end position="67"/>
    </location>
</feature>
<dbReference type="GO" id="GO:0015109">
    <property type="term" value="F:chromate transmembrane transporter activity"/>
    <property type="evidence" value="ECO:0007669"/>
    <property type="project" value="InterPro"/>
</dbReference>
<keyword evidence="9" id="KW-1185">Reference proteome</keyword>
<comment type="similarity">
    <text evidence="2">Belongs to the chromate ion transporter (CHR) (TC 2.A.51) family.</text>
</comment>
<reference evidence="8 9" key="1">
    <citation type="submission" date="2015-06" db="EMBL/GenBank/DDBJ databases">
        <title>Draft genome of the moderately acidophilic sulfate reducer Candidatus Desulfosporosinus acididurans strain M1.</title>
        <authorList>
            <person name="Poehlein A."/>
            <person name="Petzsch P."/>
            <person name="Johnson B.D."/>
            <person name="Schloemann M."/>
            <person name="Daniel R."/>
            <person name="Muehling M."/>
        </authorList>
    </citation>
    <scope>NUCLEOTIDE SEQUENCE [LARGE SCALE GENOMIC DNA]</scope>
    <source>
        <strain evidence="8 9">M1</strain>
    </source>
</reference>
<dbReference type="PANTHER" id="PTHR43663:SF1">
    <property type="entry name" value="CHROMATE TRANSPORTER"/>
    <property type="match status" value="1"/>
</dbReference>
<dbReference type="STRING" id="476652.DEAC_c04670"/>
<evidence type="ECO:0000256" key="1">
    <source>
        <dbReference type="ARBA" id="ARBA00004651"/>
    </source>
</evidence>
<evidence type="ECO:0000256" key="2">
    <source>
        <dbReference type="ARBA" id="ARBA00005262"/>
    </source>
</evidence>
<dbReference type="PATRIC" id="fig|476652.3.peg.471"/>
<comment type="subcellular location">
    <subcellularLocation>
        <location evidence="1">Cell membrane</location>
        <topology evidence="1">Multi-pass membrane protein</topology>
    </subcellularLocation>
</comment>
<name>A0A0J1FUY6_9FIRM</name>
<dbReference type="Proteomes" id="UP000036356">
    <property type="component" value="Unassembled WGS sequence"/>
</dbReference>
<keyword evidence="5 7" id="KW-1133">Transmembrane helix</keyword>
<sequence length="188" mass="20705">MGIYLEMFITFFKIGCLAFGGGYAVIAILQKEVVELKQWVTNDELTDIMAISQTLPGIIFVNSATMIGYRKKGLLGATVATITSCLPTFLLILLLTFVIWGFTDNPIVHKAFIGILLGVTALILNSVKKTWKTAVKHYSDVILALLSAALMLFTNINVVIVLLLLAALGFAKNIYFLKKEEKQHVNAH</sequence>
<evidence type="ECO:0000256" key="4">
    <source>
        <dbReference type="ARBA" id="ARBA00022692"/>
    </source>
</evidence>
<evidence type="ECO:0000256" key="5">
    <source>
        <dbReference type="ARBA" id="ARBA00022989"/>
    </source>
</evidence>
<keyword evidence="6 7" id="KW-0472">Membrane</keyword>
<dbReference type="InterPro" id="IPR003370">
    <property type="entry name" value="Chromate_transpt"/>
</dbReference>
<feature type="transmembrane region" description="Helical" evidence="7">
    <location>
        <begin position="107"/>
        <end position="125"/>
    </location>
</feature>
<protein>
    <submittedName>
        <fullName evidence="8">Chromate transport protein</fullName>
    </submittedName>
</protein>
<feature type="transmembrane region" description="Helical" evidence="7">
    <location>
        <begin position="159"/>
        <end position="177"/>
    </location>
</feature>
<dbReference type="PANTHER" id="PTHR43663">
    <property type="entry name" value="CHROMATE TRANSPORT PROTEIN-RELATED"/>
    <property type="match status" value="1"/>
</dbReference>
<evidence type="ECO:0000313" key="8">
    <source>
        <dbReference type="EMBL" id="KLU67255.1"/>
    </source>
</evidence>
<proteinExistence type="inferred from homology"/>
<feature type="transmembrane region" description="Helical" evidence="7">
    <location>
        <begin position="7"/>
        <end position="28"/>
    </location>
</feature>
<organism evidence="8 9">
    <name type="scientific">Desulfosporosinus acididurans</name>
    <dbReference type="NCBI Taxonomy" id="476652"/>
    <lineage>
        <taxon>Bacteria</taxon>
        <taxon>Bacillati</taxon>
        <taxon>Bacillota</taxon>
        <taxon>Clostridia</taxon>
        <taxon>Eubacteriales</taxon>
        <taxon>Desulfitobacteriaceae</taxon>
        <taxon>Desulfosporosinus</taxon>
    </lineage>
</organism>
<dbReference type="GO" id="GO:0005886">
    <property type="term" value="C:plasma membrane"/>
    <property type="evidence" value="ECO:0007669"/>
    <property type="project" value="UniProtKB-SubCell"/>
</dbReference>
<evidence type="ECO:0000256" key="6">
    <source>
        <dbReference type="ARBA" id="ARBA00023136"/>
    </source>
</evidence>
<keyword evidence="3" id="KW-1003">Cell membrane</keyword>
<gene>
    <name evidence="8" type="primary">chrA</name>
    <name evidence="8" type="ORF">DEAC_c04670</name>
</gene>